<feature type="transmembrane region" description="Helical" evidence="2">
    <location>
        <begin position="93"/>
        <end position="114"/>
    </location>
</feature>
<keyword evidence="2" id="KW-1133">Transmembrane helix</keyword>
<keyword evidence="4" id="KW-1185">Reference proteome</keyword>
<evidence type="ECO:0000313" key="3">
    <source>
        <dbReference type="EMBL" id="AWK73733.1"/>
    </source>
</evidence>
<evidence type="ECO:0000256" key="2">
    <source>
        <dbReference type="SAM" id="Phobius"/>
    </source>
</evidence>
<gene>
    <name evidence="3" type="ORF">CBI38_21370</name>
</gene>
<reference evidence="3 4" key="1">
    <citation type="submission" date="2017-05" db="EMBL/GenBank/DDBJ databases">
        <title>Isolation of Rhodococcus sp. S2-17 biodegrading of BP-3.</title>
        <authorList>
            <person name="Lee Y."/>
            <person name="Kim K.H."/>
            <person name="Chun B.H."/>
            <person name="Jung H.S."/>
            <person name="Jeon C.O."/>
        </authorList>
    </citation>
    <scope>NUCLEOTIDE SEQUENCE [LARGE SCALE GENOMIC DNA]</scope>
    <source>
        <strain evidence="3 4">S2-17</strain>
    </source>
</reference>
<dbReference type="EMBL" id="CP021354">
    <property type="protein sequence ID" value="AWK73733.1"/>
    <property type="molecule type" value="Genomic_DNA"/>
</dbReference>
<accession>A0A2S2BYS6</accession>
<dbReference type="KEGG" id="roz:CBI38_21370"/>
<evidence type="ECO:0000313" key="4">
    <source>
        <dbReference type="Proteomes" id="UP000245711"/>
    </source>
</evidence>
<dbReference type="RefSeq" id="WP_109332034.1">
    <property type="nucleotide sequence ID" value="NZ_CP021354.1"/>
</dbReference>
<name>A0A2S2BYS6_9NOCA</name>
<organism evidence="3 4">
    <name type="scientific">Rhodococcus oxybenzonivorans</name>
    <dbReference type="NCBI Taxonomy" id="1990687"/>
    <lineage>
        <taxon>Bacteria</taxon>
        <taxon>Bacillati</taxon>
        <taxon>Actinomycetota</taxon>
        <taxon>Actinomycetes</taxon>
        <taxon>Mycobacteriales</taxon>
        <taxon>Nocardiaceae</taxon>
        <taxon>Rhodococcus</taxon>
    </lineage>
</organism>
<dbReference type="Proteomes" id="UP000245711">
    <property type="component" value="Chromosome"/>
</dbReference>
<proteinExistence type="predicted"/>
<feature type="transmembrane region" description="Helical" evidence="2">
    <location>
        <begin position="7"/>
        <end position="28"/>
    </location>
</feature>
<sequence>MDQLWHIILAWIAAMATWIITTVALLLVLPDPAFTHPAASIGTMVWAVAVGIGVYLRLHRSIRADDGTGTHTHPEARTPTPGHTRLARRRRHLLQSIGLGAALLAAVVIGYAIALTQGHTPGLGDAALPLLLIWYLCWAAHQVRTIDHFPTTVHPPQHRTP</sequence>
<dbReference type="AlphaFoldDB" id="A0A2S2BYS6"/>
<feature type="transmembrane region" description="Helical" evidence="2">
    <location>
        <begin position="34"/>
        <end position="56"/>
    </location>
</feature>
<protein>
    <submittedName>
        <fullName evidence="3">Uncharacterized protein</fullName>
    </submittedName>
</protein>
<keyword evidence="2" id="KW-0472">Membrane</keyword>
<feature type="compositionally biased region" description="Basic and acidic residues" evidence="1">
    <location>
        <begin position="66"/>
        <end position="76"/>
    </location>
</feature>
<evidence type="ECO:0000256" key="1">
    <source>
        <dbReference type="SAM" id="MobiDB-lite"/>
    </source>
</evidence>
<keyword evidence="2" id="KW-0812">Transmembrane</keyword>
<feature type="region of interest" description="Disordered" evidence="1">
    <location>
        <begin position="66"/>
        <end position="85"/>
    </location>
</feature>